<proteinExistence type="predicted"/>
<organism evidence="4 5">
    <name type="scientific">Posidoniimonas corsicana</name>
    <dbReference type="NCBI Taxonomy" id="1938618"/>
    <lineage>
        <taxon>Bacteria</taxon>
        <taxon>Pseudomonadati</taxon>
        <taxon>Planctomycetota</taxon>
        <taxon>Planctomycetia</taxon>
        <taxon>Pirellulales</taxon>
        <taxon>Lacipirellulaceae</taxon>
        <taxon>Posidoniimonas</taxon>
    </lineage>
</organism>
<reference evidence="4 5" key="1">
    <citation type="submission" date="2019-02" db="EMBL/GenBank/DDBJ databases">
        <title>Deep-cultivation of Planctomycetes and their phenomic and genomic characterization uncovers novel biology.</title>
        <authorList>
            <person name="Wiegand S."/>
            <person name="Jogler M."/>
            <person name="Boedeker C."/>
            <person name="Pinto D."/>
            <person name="Vollmers J."/>
            <person name="Rivas-Marin E."/>
            <person name="Kohn T."/>
            <person name="Peeters S.H."/>
            <person name="Heuer A."/>
            <person name="Rast P."/>
            <person name="Oberbeckmann S."/>
            <person name="Bunk B."/>
            <person name="Jeske O."/>
            <person name="Meyerdierks A."/>
            <person name="Storesund J.E."/>
            <person name="Kallscheuer N."/>
            <person name="Luecker S."/>
            <person name="Lage O.M."/>
            <person name="Pohl T."/>
            <person name="Merkel B.J."/>
            <person name="Hornburger P."/>
            <person name="Mueller R.-W."/>
            <person name="Bruemmer F."/>
            <person name="Labrenz M."/>
            <person name="Spormann A.M."/>
            <person name="Op Den Camp H."/>
            <person name="Overmann J."/>
            <person name="Amann R."/>
            <person name="Jetten M.S.M."/>
            <person name="Mascher T."/>
            <person name="Medema M.H."/>
            <person name="Devos D.P."/>
            <person name="Kaster A.-K."/>
            <person name="Ovreas L."/>
            <person name="Rohde M."/>
            <person name="Galperin M.Y."/>
            <person name="Jogler C."/>
        </authorList>
    </citation>
    <scope>NUCLEOTIDE SEQUENCE [LARGE SCALE GENOMIC DNA]</scope>
    <source>
        <strain evidence="4 5">KOR34</strain>
    </source>
</reference>
<dbReference type="AlphaFoldDB" id="A0A5C5UY09"/>
<dbReference type="Pfam" id="PF13023">
    <property type="entry name" value="HD_3"/>
    <property type="match status" value="1"/>
</dbReference>
<accession>A0A5C5UY09</accession>
<evidence type="ECO:0000259" key="3">
    <source>
        <dbReference type="Pfam" id="PF13023"/>
    </source>
</evidence>
<name>A0A5C5UY09_9BACT</name>
<dbReference type="Gene3D" id="1.10.3210.10">
    <property type="entry name" value="Hypothetical protein af1432"/>
    <property type="match status" value="1"/>
</dbReference>
<dbReference type="InterPro" id="IPR039356">
    <property type="entry name" value="YfbR/HDDC2"/>
</dbReference>
<dbReference type="EMBL" id="SIHJ01000004">
    <property type="protein sequence ID" value="TWT31048.1"/>
    <property type="molecule type" value="Genomic_DNA"/>
</dbReference>
<dbReference type="RefSeq" id="WP_146568240.1">
    <property type="nucleotide sequence ID" value="NZ_SIHJ01000004.1"/>
</dbReference>
<evidence type="ECO:0000313" key="4">
    <source>
        <dbReference type="EMBL" id="TWT31048.1"/>
    </source>
</evidence>
<keyword evidence="5" id="KW-1185">Reference proteome</keyword>
<keyword evidence="1" id="KW-0479">Metal-binding</keyword>
<sequence>MPDSRLAKQLAFLMEADALKGVLRQSPIADGSRRENSAEHSWHLALFAMTLAADHPEVNPSRAIAMLLLHDLVEIDAGDNPFHGTVDAAKQAQAEARAADRLFGLLPNDLRDQYLALWQEFEASESRDAQFAKALDRLQPLLLNTTNAGGTWNENHVTQDQVHTRYGPVIERGSPDWWAHAKALVAEHFGPTKNGTRP</sequence>
<dbReference type="PANTHER" id="PTHR11845">
    <property type="entry name" value="5'-DEOXYNUCLEOTIDASE HDDC2"/>
    <property type="match status" value="1"/>
</dbReference>
<dbReference type="PANTHER" id="PTHR11845:SF13">
    <property type="entry name" value="5'-DEOXYNUCLEOTIDASE HDDC2"/>
    <property type="match status" value="1"/>
</dbReference>
<dbReference type="GO" id="GO:0002953">
    <property type="term" value="F:5'-deoxynucleotidase activity"/>
    <property type="evidence" value="ECO:0007669"/>
    <property type="project" value="InterPro"/>
</dbReference>
<comment type="caution">
    <text evidence="4">The sequence shown here is derived from an EMBL/GenBank/DDBJ whole genome shotgun (WGS) entry which is preliminary data.</text>
</comment>
<feature type="domain" description="HD" evidence="3">
    <location>
        <begin position="16"/>
        <end position="177"/>
    </location>
</feature>
<dbReference type="GO" id="GO:0005737">
    <property type="term" value="C:cytoplasm"/>
    <property type="evidence" value="ECO:0007669"/>
    <property type="project" value="TreeGrafter"/>
</dbReference>
<dbReference type="SUPFAM" id="SSF109604">
    <property type="entry name" value="HD-domain/PDEase-like"/>
    <property type="match status" value="1"/>
</dbReference>
<evidence type="ECO:0000313" key="5">
    <source>
        <dbReference type="Proteomes" id="UP000316714"/>
    </source>
</evidence>
<dbReference type="InterPro" id="IPR006674">
    <property type="entry name" value="HD_domain"/>
</dbReference>
<evidence type="ECO:0000256" key="2">
    <source>
        <dbReference type="ARBA" id="ARBA00022801"/>
    </source>
</evidence>
<keyword evidence="2" id="KW-0378">Hydrolase</keyword>
<dbReference type="OrthoDB" id="9796032at2"/>
<evidence type="ECO:0000256" key="1">
    <source>
        <dbReference type="ARBA" id="ARBA00022723"/>
    </source>
</evidence>
<dbReference type="GO" id="GO:0046872">
    <property type="term" value="F:metal ion binding"/>
    <property type="evidence" value="ECO:0007669"/>
    <property type="project" value="UniProtKB-KW"/>
</dbReference>
<dbReference type="Proteomes" id="UP000316714">
    <property type="component" value="Unassembled WGS sequence"/>
</dbReference>
<protein>
    <submittedName>
        <fullName evidence="4">5'-nucleotidase</fullName>
    </submittedName>
</protein>
<gene>
    <name evidence="4" type="ORF">KOR34_44220</name>
</gene>